<organism evidence="2 3">
    <name type="scientific">Nocardia vinacea</name>
    <dbReference type="NCBI Taxonomy" id="96468"/>
    <lineage>
        <taxon>Bacteria</taxon>
        <taxon>Bacillati</taxon>
        <taxon>Actinomycetota</taxon>
        <taxon>Actinomycetes</taxon>
        <taxon>Mycobacteriales</taxon>
        <taxon>Nocardiaceae</taxon>
        <taxon>Nocardia</taxon>
    </lineage>
</organism>
<reference evidence="2" key="1">
    <citation type="submission" date="2022-10" db="EMBL/GenBank/DDBJ databases">
        <title>The complete genomes of actinobacterial strains from the NBC collection.</title>
        <authorList>
            <person name="Joergensen T.S."/>
            <person name="Alvarez Arevalo M."/>
            <person name="Sterndorff E.B."/>
            <person name="Faurdal D."/>
            <person name="Vuksanovic O."/>
            <person name="Mourched A.-S."/>
            <person name="Charusanti P."/>
            <person name="Shaw S."/>
            <person name="Blin K."/>
            <person name="Weber T."/>
        </authorList>
    </citation>
    <scope>NUCLEOTIDE SEQUENCE</scope>
    <source>
        <strain evidence="2">NBC_01482</strain>
    </source>
</reference>
<evidence type="ECO:0000256" key="1">
    <source>
        <dbReference type="SAM" id="Phobius"/>
    </source>
</evidence>
<feature type="transmembrane region" description="Helical" evidence="1">
    <location>
        <begin position="154"/>
        <end position="173"/>
    </location>
</feature>
<feature type="transmembrane region" description="Helical" evidence="1">
    <location>
        <begin position="14"/>
        <end position="32"/>
    </location>
</feature>
<evidence type="ECO:0008006" key="4">
    <source>
        <dbReference type="Google" id="ProtNLM"/>
    </source>
</evidence>
<dbReference type="EMBL" id="CP109441">
    <property type="protein sequence ID" value="WUV51333.1"/>
    <property type="molecule type" value="Genomic_DNA"/>
</dbReference>
<feature type="transmembrane region" description="Helical" evidence="1">
    <location>
        <begin position="117"/>
        <end position="134"/>
    </location>
</feature>
<proteinExistence type="predicted"/>
<name>A0ABZ1Z7V9_9NOCA</name>
<protein>
    <recommendedName>
        <fullName evidence="4">DUF2214 domain-containing protein</fullName>
    </recommendedName>
</protein>
<keyword evidence="1" id="KW-0472">Membrane</keyword>
<evidence type="ECO:0000313" key="3">
    <source>
        <dbReference type="Proteomes" id="UP001432062"/>
    </source>
</evidence>
<dbReference type="Proteomes" id="UP001432062">
    <property type="component" value="Chromosome"/>
</dbReference>
<keyword evidence="1" id="KW-0812">Transmembrane</keyword>
<keyword evidence="3" id="KW-1185">Reference proteome</keyword>
<gene>
    <name evidence="2" type="ORF">OG563_36410</name>
</gene>
<feature type="transmembrane region" description="Helical" evidence="1">
    <location>
        <begin position="44"/>
        <end position="67"/>
    </location>
</feature>
<evidence type="ECO:0000313" key="2">
    <source>
        <dbReference type="EMBL" id="WUV51333.1"/>
    </source>
</evidence>
<accession>A0ABZ1Z7V9</accession>
<keyword evidence="1" id="KW-1133">Transmembrane helix</keyword>
<dbReference type="RefSeq" id="WP_327098015.1">
    <property type="nucleotide sequence ID" value="NZ_CP109149.1"/>
</dbReference>
<sequence length="179" mass="19142">MTALVGGVHTRRGFAIRTVATCAALATAIWLSTQLHCTPALHHAALLIHLASLVLGFGAVLAVDYFAVAWVLRRTPLREMLTVADRLQLPIWLGVTGLVASGVLLEPNIANHTTQTKMALVVALTLNGLQASAFTDRVAAHGGILDRPLIARGALTLLISQACWWGALWIGFWNTTNHA</sequence>